<dbReference type="Proteomes" id="UP000596661">
    <property type="component" value="Chromosome 7"/>
</dbReference>
<feature type="region of interest" description="Disordered" evidence="1">
    <location>
        <begin position="27"/>
        <end position="66"/>
    </location>
</feature>
<dbReference type="Gramene" id="evm.model.07.977">
    <property type="protein sequence ID" value="cds.evm.model.07.977"/>
    <property type="gene ID" value="evm.TU.07.977"/>
</dbReference>
<organism evidence="2 3">
    <name type="scientific">Cannabis sativa</name>
    <name type="common">Hemp</name>
    <name type="synonym">Marijuana</name>
    <dbReference type="NCBI Taxonomy" id="3483"/>
    <lineage>
        <taxon>Eukaryota</taxon>
        <taxon>Viridiplantae</taxon>
        <taxon>Streptophyta</taxon>
        <taxon>Embryophyta</taxon>
        <taxon>Tracheophyta</taxon>
        <taxon>Spermatophyta</taxon>
        <taxon>Magnoliopsida</taxon>
        <taxon>eudicotyledons</taxon>
        <taxon>Gunneridae</taxon>
        <taxon>Pentapetalae</taxon>
        <taxon>rosids</taxon>
        <taxon>fabids</taxon>
        <taxon>Rosales</taxon>
        <taxon>Cannabaceae</taxon>
        <taxon>Cannabis</taxon>
    </lineage>
</organism>
<feature type="compositionally biased region" description="Basic and acidic residues" evidence="1">
    <location>
        <begin position="27"/>
        <end position="49"/>
    </location>
</feature>
<dbReference type="EnsemblPlants" id="evm.model.07.977">
    <property type="protein sequence ID" value="cds.evm.model.07.977"/>
    <property type="gene ID" value="evm.TU.07.977"/>
</dbReference>
<name>A0A803Q776_CANSA</name>
<evidence type="ECO:0000313" key="2">
    <source>
        <dbReference type="EnsemblPlants" id="cds.evm.model.07.977"/>
    </source>
</evidence>
<feature type="region of interest" description="Disordered" evidence="1">
    <location>
        <begin position="86"/>
        <end position="131"/>
    </location>
</feature>
<evidence type="ECO:0000313" key="3">
    <source>
        <dbReference type="Proteomes" id="UP000596661"/>
    </source>
</evidence>
<feature type="region of interest" description="Disordered" evidence="1">
    <location>
        <begin position="1"/>
        <end position="20"/>
    </location>
</feature>
<feature type="compositionally biased region" description="Basic and acidic residues" evidence="1">
    <location>
        <begin position="1"/>
        <end position="13"/>
    </location>
</feature>
<dbReference type="AlphaFoldDB" id="A0A803Q776"/>
<evidence type="ECO:0000256" key="1">
    <source>
        <dbReference type="SAM" id="MobiDB-lite"/>
    </source>
</evidence>
<accession>A0A803Q776</accession>
<reference evidence="2" key="1">
    <citation type="submission" date="2018-11" db="EMBL/GenBank/DDBJ databases">
        <authorList>
            <person name="Grassa J C."/>
        </authorList>
    </citation>
    <scope>NUCLEOTIDE SEQUENCE [LARGE SCALE GENOMIC DNA]</scope>
</reference>
<proteinExistence type="predicted"/>
<dbReference type="EMBL" id="UZAU01000652">
    <property type="status" value="NOT_ANNOTATED_CDS"/>
    <property type="molecule type" value="Genomic_DNA"/>
</dbReference>
<protein>
    <submittedName>
        <fullName evidence="2">Uncharacterized protein</fullName>
    </submittedName>
</protein>
<sequence>MMERLQNKFKDLAESDDDPSVEVLAKEHALRQTETKTLNARKDKGKCKVSEPPQESAPKPPWKDISLISQPSRTQKATSAFEPRHHFAPRGKVVPKGQSTMVPKSKGWKNHPNDSVNQDGRTNDGHSEGSWSTVDLCRRLDARKKGGKSFSSSYNITAYTPCSTSASCGSITRTRTWNPISSQTHPTSNGQTCCHDLQWAVSCRKHKKLVEKILKISGREGSMRVGAVSSIMPQDDESAYHLHRG</sequence>
<reference evidence="2" key="2">
    <citation type="submission" date="2021-03" db="UniProtKB">
        <authorList>
            <consortium name="EnsemblPlants"/>
        </authorList>
    </citation>
    <scope>IDENTIFICATION</scope>
</reference>
<keyword evidence="3" id="KW-1185">Reference proteome</keyword>